<evidence type="ECO:0000313" key="2">
    <source>
        <dbReference type="EMBL" id="ETW80177.1"/>
    </source>
</evidence>
<gene>
    <name evidence="3" type="ORF">HETIRDRAFT_321745</name>
    <name evidence="2" type="ORF">HETIRDRAFT_322989</name>
</gene>
<dbReference type="KEGG" id="hir:HETIRDRAFT_321745"/>
<proteinExistence type="predicted"/>
<feature type="region of interest" description="Disordered" evidence="1">
    <location>
        <begin position="22"/>
        <end position="78"/>
    </location>
</feature>
<dbReference type="AlphaFoldDB" id="W4K2Y3"/>
<accession>W4K2Y3</accession>
<keyword evidence="4" id="KW-1185">Reference proteome</keyword>
<dbReference type="GeneID" id="20670930"/>
<dbReference type="KEGG" id="hir:HETIRDRAFT_322989"/>
<reference evidence="2 4" key="1">
    <citation type="journal article" date="2012" name="New Phytol.">
        <title>Insight into trade-off between wood decay and parasitism from the genome of a fungal forest pathogen.</title>
        <authorList>
            <person name="Olson A."/>
            <person name="Aerts A."/>
            <person name="Asiegbu F."/>
            <person name="Belbahri L."/>
            <person name="Bouzid O."/>
            <person name="Broberg A."/>
            <person name="Canback B."/>
            <person name="Coutinho P.M."/>
            <person name="Cullen D."/>
            <person name="Dalman K."/>
            <person name="Deflorio G."/>
            <person name="van Diepen L.T."/>
            <person name="Dunand C."/>
            <person name="Duplessis S."/>
            <person name="Durling M."/>
            <person name="Gonthier P."/>
            <person name="Grimwood J."/>
            <person name="Fossdal C.G."/>
            <person name="Hansson D."/>
            <person name="Henrissat B."/>
            <person name="Hietala A."/>
            <person name="Himmelstrand K."/>
            <person name="Hoffmeister D."/>
            <person name="Hogberg N."/>
            <person name="James T.Y."/>
            <person name="Karlsson M."/>
            <person name="Kohler A."/>
            <person name="Kues U."/>
            <person name="Lee Y.H."/>
            <person name="Lin Y.C."/>
            <person name="Lind M."/>
            <person name="Lindquist E."/>
            <person name="Lombard V."/>
            <person name="Lucas S."/>
            <person name="Lunden K."/>
            <person name="Morin E."/>
            <person name="Murat C."/>
            <person name="Park J."/>
            <person name="Raffaello T."/>
            <person name="Rouze P."/>
            <person name="Salamov A."/>
            <person name="Schmutz J."/>
            <person name="Solheim H."/>
            <person name="Stahlberg J."/>
            <person name="Velez H."/>
            <person name="de Vries R.P."/>
            <person name="Wiebenga A."/>
            <person name="Woodward S."/>
            <person name="Yakovlev I."/>
            <person name="Garbelotto M."/>
            <person name="Martin F."/>
            <person name="Grigoriev I.V."/>
            <person name="Stenlid J."/>
        </authorList>
    </citation>
    <scope>NUCLEOTIDE SEQUENCE [LARGE SCALE GENOMIC DNA]</scope>
    <source>
        <strain evidence="2 4">TC 32-1</strain>
    </source>
</reference>
<sequence>MGTQGELREDWRRRQREQLFFLTSSTSHDPLPVPTFKSPISIHEPDRCRSSPDDRNLSAFSEPNISTSPPVSQCTPGS</sequence>
<feature type="compositionally biased region" description="Polar residues" evidence="1">
    <location>
        <begin position="58"/>
        <end position="78"/>
    </location>
</feature>
<protein>
    <submittedName>
        <fullName evidence="2">Uncharacterized protein</fullName>
    </submittedName>
</protein>
<evidence type="ECO:0000256" key="1">
    <source>
        <dbReference type="SAM" id="MobiDB-lite"/>
    </source>
</evidence>
<dbReference type="Proteomes" id="UP000030671">
    <property type="component" value="Unassembled WGS sequence"/>
</dbReference>
<feature type="compositionally biased region" description="Basic and acidic residues" evidence="1">
    <location>
        <begin position="43"/>
        <end position="56"/>
    </location>
</feature>
<name>W4K2Y3_HETIT</name>
<evidence type="ECO:0000313" key="4">
    <source>
        <dbReference type="Proteomes" id="UP000030671"/>
    </source>
</evidence>
<dbReference type="EMBL" id="KI925460">
    <property type="protein sequence ID" value="ETW80177.1"/>
    <property type="molecule type" value="Genomic_DNA"/>
</dbReference>
<dbReference type="RefSeq" id="XP_009548691.1">
    <property type="nucleotide sequence ID" value="XM_009550396.1"/>
</dbReference>
<dbReference type="RefSeq" id="XP_009548703.1">
    <property type="nucleotide sequence ID" value="XM_009550408.1"/>
</dbReference>
<evidence type="ECO:0000313" key="3">
    <source>
        <dbReference type="EMBL" id="ETW80192.1"/>
    </source>
</evidence>
<dbReference type="EMBL" id="KI925460">
    <property type="protein sequence ID" value="ETW80192.1"/>
    <property type="molecule type" value="Genomic_DNA"/>
</dbReference>
<dbReference type="GeneID" id="20670782"/>
<dbReference type="HOGENOM" id="CLU_2622319_0_0_1"/>
<organism evidence="2 4">
    <name type="scientific">Heterobasidion irregulare (strain TC 32-1)</name>
    <dbReference type="NCBI Taxonomy" id="747525"/>
    <lineage>
        <taxon>Eukaryota</taxon>
        <taxon>Fungi</taxon>
        <taxon>Dikarya</taxon>
        <taxon>Basidiomycota</taxon>
        <taxon>Agaricomycotina</taxon>
        <taxon>Agaricomycetes</taxon>
        <taxon>Russulales</taxon>
        <taxon>Bondarzewiaceae</taxon>
        <taxon>Heterobasidion</taxon>
        <taxon>Heterobasidion annosum species complex</taxon>
    </lineage>
</organism>